<evidence type="ECO:0000313" key="9">
    <source>
        <dbReference type="EMBL" id="SBW03756.1"/>
    </source>
</evidence>
<comment type="function">
    <text evidence="4">Catalyzes the reduction of 1-pyrroline-5-carboxylate (PCA) to L-proline.</text>
</comment>
<proteinExistence type="inferred from homology"/>
<dbReference type="InterPro" id="IPR008927">
    <property type="entry name" value="6-PGluconate_DH-like_C_sf"/>
</dbReference>
<organism evidence="9">
    <name type="scientific">uncultured Alphaproteobacteria bacterium</name>
    <dbReference type="NCBI Taxonomy" id="91750"/>
    <lineage>
        <taxon>Bacteria</taxon>
        <taxon>Pseudomonadati</taxon>
        <taxon>Pseudomonadota</taxon>
        <taxon>Alphaproteobacteria</taxon>
        <taxon>environmental samples</taxon>
    </lineage>
</organism>
<keyword evidence="4" id="KW-0028">Amino-acid biosynthesis</keyword>
<evidence type="ECO:0000256" key="3">
    <source>
        <dbReference type="ARBA" id="ARBA00023002"/>
    </source>
</evidence>
<evidence type="ECO:0000256" key="4">
    <source>
        <dbReference type="HAMAP-Rule" id="MF_01925"/>
    </source>
</evidence>
<feature type="domain" description="Pyrroline-5-carboxylate reductase dimerisation" evidence="8">
    <location>
        <begin position="167"/>
        <end position="273"/>
    </location>
</feature>
<dbReference type="HAMAP" id="MF_01925">
    <property type="entry name" value="P5C_reductase"/>
    <property type="match status" value="1"/>
</dbReference>
<sequence>MSQSNLLLVGCGKMGGALLAGWLRDGWPKSAVCVVDSHPPTREAWQAQGVAAVAEPAAVPAEFVPDAVLIAVKPQGLAAALPAIAARLAGLPRMPLILSIVAGKPVSVFTAAFGETAPVLRVMPNTPAAVGRGISGLYANPRVSAAQKSLGETLLRAVGETVWVADEDALHAVTALSGSGPAYVFHLVEAMARAGAALGLDAETAMRLARATVFGSGELLRQSPETAETLRVNVTSPGGTTAAALAVLMDERTGFPPLLEAALKAASDRSRELAG</sequence>
<dbReference type="Pfam" id="PF03807">
    <property type="entry name" value="F420_oxidored"/>
    <property type="match status" value="1"/>
</dbReference>
<dbReference type="PIRSF" id="PIRSF000193">
    <property type="entry name" value="Pyrrol-5-carb_rd"/>
    <property type="match status" value="1"/>
</dbReference>
<evidence type="ECO:0000256" key="2">
    <source>
        <dbReference type="ARBA" id="ARBA00022857"/>
    </source>
</evidence>
<feature type="binding site" evidence="6">
    <location>
        <begin position="71"/>
        <end position="74"/>
    </location>
    <ligand>
        <name>NADP(+)</name>
        <dbReference type="ChEBI" id="CHEBI:58349"/>
    </ligand>
</feature>
<dbReference type="GO" id="GO:0055129">
    <property type="term" value="P:L-proline biosynthetic process"/>
    <property type="evidence" value="ECO:0007669"/>
    <property type="project" value="UniProtKB-UniRule"/>
</dbReference>
<dbReference type="Gene3D" id="1.10.3730.10">
    <property type="entry name" value="ProC C-terminal domain-like"/>
    <property type="match status" value="1"/>
</dbReference>
<evidence type="ECO:0000256" key="6">
    <source>
        <dbReference type="PIRSR" id="PIRSR000193-1"/>
    </source>
</evidence>
<keyword evidence="2 4" id="KW-0521">NADP</keyword>
<dbReference type="InterPro" id="IPR000304">
    <property type="entry name" value="Pyrroline-COOH_reductase"/>
</dbReference>
<comment type="catalytic activity">
    <reaction evidence="4">
        <text>L-proline + NADP(+) = (S)-1-pyrroline-5-carboxylate + NADPH + 2 H(+)</text>
        <dbReference type="Rhea" id="RHEA:14109"/>
        <dbReference type="ChEBI" id="CHEBI:15378"/>
        <dbReference type="ChEBI" id="CHEBI:17388"/>
        <dbReference type="ChEBI" id="CHEBI:57783"/>
        <dbReference type="ChEBI" id="CHEBI:58349"/>
        <dbReference type="ChEBI" id="CHEBI:60039"/>
        <dbReference type="EC" id="1.5.1.2"/>
    </reaction>
</comment>
<comment type="catalytic activity">
    <reaction evidence="4">
        <text>L-proline + NAD(+) = (S)-1-pyrroline-5-carboxylate + NADH + 2 H(+)</text>
        <dbReference type="Rhea" id="RHEA:14105"/>
        <dbReference type="ChEBI" id="CHEBI:15378"/>
        <dbReference type="ChEBI" id="CHEBI:17388"/>
        <dbReference type="ChEBI" id="CHEBI:57540"/>
        <dbReference type="ChEBI" id="CHEBI:57945"/>
        <dbReference type="ChEBI" id="CHEBI:60039"/>
        <dbReference type="EC" id="1.5.1.2"/>
    </reaction>
</comment>
<name>A0A212JWA8_9PROT</name>
<dbReference type="SUPFAM" id="SSF51735">
    <property type="entry name" value="NAD(P)-binding Rossmann-fold domains"/>
    <property type="match status" value="1"/>
</dbReference>
<comment type="subcellular location">
    <subcellularLocation>
        <location evidence="4">Cytoplasm</location>
    </subcellularLocation>
</comment>
<dbReference type="InterPro" id="IPR029036">
    <property type="entry name" value="P5CR_dimer"/>
</dbReference>
<dbReference type="NCBIfam" id="TIGR00112">
    <property type="entry name" value="proC"/>
    <property type="match status" value="1"/>
</dbReference>
<dbReference type="GO" id="GO:0004735">
    <property type="term" value="F:pyrroline-5-carboxylate reductase activity"/>
    <property type="evidence" value="ECO:0007669"/>
    <property type="project" value="UniProtKB-UniRule"/>
</dbReference>
<evidence type="ECO:0000256" key="5">
    <source>
        <dbReference type="NCBIfam" id="TIGR00112"/>
    </source>
</evidence>
<dbReference type="GO" id="GO:0005737">
    <property type="term" value="C:cytoplasm"/>
    <property type="evidence" value="ECO:0007669"/>
    <property type="project" value="UniProtKB-SubCell"/>
</dbReference>
<dbReference type="FunFam" id="1.10.3730.10:FF:000001">
    <property type="entry name" value="Pyrroline-5-carboxylate reductase"/>
    <property type="match status" value="1"/>
</dbReference>
<reference evidence="9" key="1">
    <citation type="submission" date="2016-04" db="EMBL/GenBank/DDBJ databases">
        <authorList>
            <person name="Evans L.H."/>
            <person name="Alamgir A."/>
            <person name="Owens N."/>
            <person name="Weber N.D."/>
            <person name="Virtaneva K."/>
            <person name="Barbian K."/>
            <person name="Babar A."/>
            <person name="Rosenke K."/>
        </authorList>
    </citation>
    <scope>NUCLEOTIDE SEQUENCE</scope>
    <source>
        <strain evidence="9">86</strain>
    </source>
</reference>
<dbReference type="EMBL" id="FLUO01000001">
    <property type="protein sequence ID" value="SBW03756.1"/>
    <property type="molecule type" value="Genomic_DNA"/>
</dbReference>
<keyword evidence="4" id="KW-0641">Proline biosynthesis</keyword>
<feature type="domain" description="Pyrroline-5-carboxylate reductase catalytic N-terminal" evidence="7">
    <location>
        <begin position="8"/>
        <end position="101"/>
    </location>
</feature>
<keyword evidence="4" id="KW-0963">Cytoplasm</keyword>
<evidence type="ECO:0000259" key="7">
    <source>
        <dbReference type="Pfam" id="PF03807"/>
    </source>
</evidence>
<dbReference type="PANTHER" id="PTHR11645">
    <property type="entry name" value="PYRROLINE-5-CARBOXYLATE REDUCTASE"/>
    <property type="match status" value="1"/>
</dbReference>
<dbReference type="Pfam" id="PF14748">
    <property type="entry name" value="P5CR_dimer"/>
    <property type="match status" value="1"/>
</dbReference>
<dbReference type="PANTHER" id="PTHR11645:SF0">
    <property type="entry name" value="PYRROLINE-5-CARBOXYLATE REDUCTASE 3"/>
    <property type="match status" value="1"/>
</dbReference>
<comment type="pathway">
    <text evidence="4">Amino-acid biosynthesis; L-proline biosynthesis; L-proline from L-glutamate 5-semialdehyde: step 1/1.</text>
</comment>
<dbReference type="Gene3D" id="3.40.50.720">
    <property type="entry name" value="NAD(P)-binding Rossmann-like Domain"/>
    <property type="match status" value="1"/>
</dbReference>
<dbReference type="EC" id="1.5.1.2" evidence="4 5"/>
<dbReference type="UniPathway" id="UPA00098">
    <property type="reaction ID" value="UER00361"/>
</dbReference>
<evidence type="ECO:0000259" key="8">
    <source>
        <dbReference type="Pfam" id="PF14748"/>
    </source>
</evidence>
<gene>
    <name evidence="4 9" type="primary">proC</name>
    <name evidence="9" type="ORF">KL86APRO_11765</name>
</gene>
<dbReference type="InterPro" id="IPR028939">
    <property type="entry name" value="P5C_Rdtase_cat_N"/>
</dbReference>
<evidence type="ECO:0000256" key="1">
    <source>
        <dbReference type="ARBA" id="ARBA00005525"/>
    </source>
</evidence>
<dbReference type="InterPro" id="IPR036291">
    <property type="entry name" value="NAD(P)-bd_dom_sf"/>
</dbReference>
<keyword evidence="3 4" id="KW-0560">Oxidoreductase</keyword>
<comment type="similarity">
    <text evidence="1 4">Belongs to the pyrroline-5-carboxylate reductase family.</text>
</comment>
<accession>A0A212JWA8</accession>
<dbReference type="SUPFAM" id="SSF48179">
    <property type="entry name" value="6-phosphogluconate dehydrogenase C-terminal domain-like"/>
    <property type="match status" value="1"/>
</dbReference>
<protein>
    <recommendedName>
        <fullName evidence="4 5">Pyrroline-5-carboxylate reductase</fullName>
        <shortName evidence="4">P5C reductase</shortName>
        <shortName evidence="4">P5CR</shortName>
        <ecNumber evidence="4 5">1.5.1.2</ecNumber>
    </recommendedName>
    <alternativeName>
        <fullName evidence="4">PCA reductase</fullName>
    </alternativeName>
</protein>
<dbReference type="AlphaFoldDB" id="A0A212JWA8"/>